<keyword evidence="13 22" id="KW-0694">RNA-binding</keyword>
<keyword evidence="5 22" id="KW-0489">Methyltransferase</keyword>
<dbReference type="Pfam" id="PF00398">
    <property type="entry name" value="RrnaAD"/>
    <property type="match status" value="1"/>
</dbReference>
<dbReference type="EMBL" id="WVUK01000059">
    <property type="protein sequence ID" value="KAF7491470.1"/>
    <property type="molecule type" value="Genomic_DNA"/>
</dbReference>
<evidence type="ECO:0000256" key="1">
    <source>
        <dbReference type="ARBA" id="ARBA00001946"/>
    </source>
</evidence>
<feature type="domain" description="Ribosomal RNA adenine methylase transferase N-terminal" evidence="23">
    <location>
        <begin position="709"/>
        <end position="901"/>
    </location>
</feature>
<proteinExistence type="inferred from homology"/>
<dbReference type="GO" id="GO:0003723">
    <property type="term" value="F:RNA binding"/>
    <property type="evidence" value="ECO:0007669"/>
    <property type="project" value="UniProtKB-UniRule"/>
</dbReference>
<dbReference type="CDD" id="cd02440">
    <property type="entry name" value="AdoMet_MTases"/>
    <property type="match status" value="1"/>
</dbReference>
<evidence type="ECO:0000256" key="9">
    <source>
        <dbReference type="ARBA" id="ARBA00022723"/>
    </source>
</evidence>
<dbReference type="GO" id="GO:0005739">
    <property type="term" value="C:mitochondrion"/>
    <property type="evidence" value="ECO:0007669"/>
    <property type="project" value="UniProtKB-SubCell"/>
</dbReference>
<dbReference type="AlphaFoldDB" id="A0A834R6K4"/>
<dbReference type="InterPro" id="IPR023165">
    <property type="entry name" value="rRNA_Ade_diMease-like_C"/>
</dbReference>
<comment type="subcellular location">
    <subcellularLocation>
        <location evidence="2">Mitochondrion</location>
    </subcellularLocation>
</comment>
<evidence type="ECO:0000256" key="14">
    <source>
        <dbReference type="ARBA" id="ARBA00022946"/>
    </source>
</evidence>
<dbReference type="SMART" id="SM00650">
    <property type="entry name" value="rADc"/>
    <property type="match status" value="1"/>
</dbReference>
<keyword evidence="11" id="KW-0067">ATP-binding</keyword>
<keyword evidence="8" id="KW-0548">Nucleotidyltransferase</keyword>
<keyword evidence="15" id="KW-0805">Transcription regulation</keyword>
<reference evidence="25" key="3">
    <citation type="submission" date="2022-06" db="UniProtKB">
        <authorList>
            <consortium name="EnsemblMetazoa"/>
        </authorList>
    </citation>
    <scope>IDENTIFICATION</scope>
</reference>
<dbReference type="OrthoDB" id="10254721at2759"/>
<evidence type="ECO:0000256" key="13">
    <source>
        <dbReference type="ARBA" id="ARBA00022884"/>
    </source>
</evidence>
<comment type="similarity">
    <text evidence="3">Belongs to the SELO family.</text>
</comment>
<dbReference type="FunFam" id="3.40.50.150:FF:000109">
    <property type="entry name" value="rRNA adenine N(6)-methyltransferase"/>
    <property type="match status" value="1"/>
</dbReference>
<protein>
    <recommendedName>
        <fullName evidence="18">Mitochondrial 12S rRNA dimethylase 1</fullName>
    </recommendedName>
    <alternativeName>
        <fullName evidence="20">Mitochondrial transcription factor B1</fullName>
    </alternativeName>
    <alternativeName>
        <fullName evidence="21">S-adenosylmethionine-6-N', N'-adenosyl(rRNA) dimethyltransferase 1</fullName>
    </alternativeName>
    <alternativeName>
        <fullName evidence="19">Selenoprotein O</fullName>
    </alternativeName>
</protein>
<feature type="binding site" evidence="22">
    <location>
        <position position="702"/>
    </location>
    <ligand>
        <name>S-adenosyl-L-methionine</name>
        <dbReference type="ChEBI" id="CHEBI:59789"/>
    </ligand>
</feature>
<evidence type="ECO:0000313" key="26">
    <source>
        <dbReference type="Proteomes" id="UP000070412"/>
    </source>
</evidence>
<evidence type="ECO:0000256" key="21">
    <source>
        <dbReference type="ARBA" id="ARBA00032809"/>
    </source>
</evidence>
<evidence type="ECO:0000256" key="17">
    <source>
        <dbReference type="ARBA" id="ARBA00023163"/>
    </source>
</evidence>
<evidence type="ECO:0000313" key="24">
    <source>
        <dbReference type="EMBL" id="KAF7491470.1"/>
    </source>
</evidence>
<dbReference type="SUPFAM" id="SSF101904">
    <property type="entry name" value="GyrA/ParC C-terminal domain-like"/>
    <property type="match status" value="1"/>
</dbReference>
<dbReference type="PANTHER" id="PTHR12153:SF15">
    <property type="entry name" value="PROTEIN ADENYLYLTRANSFERASE SELO, MITOCHONDRIAL"/>
    <property type="match status" value="1"/>
</dbReference>
<evidence type="ECO:0000256" key="4">
    <source>
        <dbReference type="ARBA" id="ARBA00022552"/>
    </source>
</evidence>
<evidence type="ECO:0000256" key="19">
    <source>
        <dbReference type="ARBA" id="ARBA00031547"/>
    </source>
</evidence>
<keyword evidence="17" id="KW-0804">Transcription</keyword>
<feature type="binding site" evidence="22">
    <location>
        <position position="729"/>
    </location>
    <ligand>
        <name>S-adenosyl-L-methionine</name>
        <dbReference type="ChEBI" id="CHEBI:59789"/>
    </ligand>
</feature>
<dbReference type="InterPro" id="IPR020598">
    <property type="entry name" value="rRNA_Ade_methylase_Trfase_N"/>
</dbReference>
<keyword evidence="26" id="KW-1185">Reference proteome</keyword>
<dbReference type="PROSITE" id="PS51689">
    <property type="entry name" value="SAM_RNA_A_N6_MT"/>
    <property type="match status" value="1"/>
</dbReference>
<dbReference type="InterPro" id="IPR020596">
    <property type="entry name" value="rRNA_Ade_Mease_Trfase_CS"/>
</dbReference>
<dbReference type="Proteomes" id="UP000070412">
    <property type="component" value="Unassembled WGS sequence"/>
</dbReference>
<name>A0A834R6K4_SARSC</name>
<comment type="cofactor">
    <cofactor evidence="1">
        <name>Mg(2+)</name>
        <dbReference type="ChEBI" id="CHEBI:18420"/>
    </cofactor>
</comment>
<evidence type="ECO:0000256" key="12">
    <source>
        <dbReference type="ARBA" id="ARBA00022842"/>
    </source>
</evidence>
<dbReference type="EnsemblMetazoa" id="SSS_3811s_mrna">
    <property type="protein sequence ID" value="KAF7491470.1"/>
    <property type="gene ID" value="SSS_3811"/>
</dbReference>
<dbReference type="HAMAP" id="MF_00692">
    <property type="entry name" value="SelO"/>
    <property type="match status" value="1"/>
</dbReference>
<dbReference type="Pfam" id="PF02696">
    <property type="entry name" value="SelO"/>
    <property type="match status" value="1"/>
</dbReference>
<comment type="similarity">
    <text evidence="22">Belongs to the class I-like SAM-binding methyltransferase superfamily. rRNA adenine N(6)-methyltransferase family.</text>
</comment>
<evidence type="ECO:0000256" key="5">
    <source>
        <dbReference type="ARBA" id="ARBA00022603"/>
    </source>
</evidence>
<evidence type="ECO:0000256" key="8">
    <source>
        <dbReference type="ARBA" id="ARBA00022695"/>
    </source>
</evidence>
<evidence type="ECO:0000259" key="23">
    <source>
        <dbReference type="SMART" id="SM00650"/>
    </source>
</evidence>
<gene>
    <name evidence="24" type="ORF">SSS_3811</name>
</gene>
<keyword evidence="12" id="KW-0460">Magnesium</keyword>
<keyword evidence="6 22" id="KW-0808">Transferase</keyword>
<evidence type="ECO:0000256" key="2">
    <source>
        <dbReference type="ARBA" id="ARBA00004173"/>
    </source>
</evidence>
<evidence type="ECO:0000256" key="7">
    <source>
        <dbReference type="ARBA" id="ARBA00022691"/>
    </source>
</evidence>
<dbReference type="InterPro" id="IPR035516">
    <property type="entry name" value="Gyrase/topoIV_suA_C"/>
</dbReference>
<dbReference type="GO" id="GO:0000179">
    <property type="term" value="F:rRNA (adenine-N6,N6-)-dimethyltransferase activity"/>
    <property type="evidence" value="ECO:0007669"/>
    <property type="project" value="UniProtKB-UniRule"/>
</dbReference>
<dbReference type="PROSITE" id="PS01131">
    <property type="entry name" value="RRNA_A_DIMETH"/>
    <property type="match status" value="1"/>
</dbReference>
<dbReference type="Gene3D" id="3.40.50.150">
    <property type="entry name" value="Vaccinia Virus protein VP39"/>
    <property type="match status" value="1"/>
</dbReference>
<dbReference type="PANTHER" id="PTHR12153">
    <property type="entry name" value="SELENOPROTEIN O"/>
    <property type="match status" value="1"/>
</dbReference>
<evidence type="ECO:0000256" key="6">
    <source>
        <dbReference type="ARBA" id="ARBA00022679"/>
    </source>
</evidence>
<dbReference type="InterPro" id="IPR003846">
    <property type="entry name" value="SelO"/>
</dbReference>
<feature type="binding site" evidence="22">
    <location>
        <position position="704"/>
    </location>
    <ligand>
        <name>S-adenosyl-L-methionine</name>
        <dbReference type="ChEBI" id="CHEBI:59789"/>
    </ligand>
</feature>
<organism evidence="24">
    <name type="scientific">Sarcoptes scabiei</name>
    <name type="common">Itch mite</name>
    <name type="synonym">Acarus scabiei</name>
    <dbReference type="NCBI Taxonomy" id="52283"/>
    <lineage>
        <taxon>Eukaryota</taxon>
        <taxon>Metazoa</taxon>
        <taxon>Ecdysozoa</taxon>
        <taxon>Arthropoda</taxon>
        <taxon>Chelicerata</taxon>
        <taxon>Arachnida</taxon>
        <taxon>Acari</taxon>
        <taxon>Acariformes</taxon>
        <taxon>Sarcoptiformes</taxon>
        <taxon>Astigmata</taxon>
        <taxon>Psoroptidia</taxon>
        <taxon>Sarcoptoidea</taxon>
        <taxon>Sarcoptidae</taxon>
        <taxon>Sarcoptinae</taxon>
        <taxon>Sarcoptes</taxon>
    </lineage>
</organism>
<evidence type="ECO:0000256" key="15">
    <source>
        <dbReference type="ARBA" id="ARBA00023015"/>
    </source>
</evidence>
<reference evidence="26" key="1">
    <citation type="journal article" date="2020" name="PLoS Negl. Trop. Dis.">
        <title>High-quality nuclear genome for Sarcoptes scabiei-A critical resource for a neglected parasite.</title>
        <authorList>
            <person name="Korhonen P.K."/>
            <person name="Gasser R.B."/>
            <person name="Ma G."/>
            <person name="Wang T."/>
            <person name="Stroehlein A.J."/>
            <person name="Young N.D."/>
            <person name="Ang C.S."/>
            <person name="Fernando D.D."/>
            <person name="Lu H.C."/>
            <person name="Taylor S."/>
            <person name="Reynolds S.L."/>
            <person name="Mofiz E."/>
            <person name="Najaraj S.H."/>
            <person name="Gowda H."/>
            <person name="Madugundu A."/>
            <person name="Renuse S."/>
            <person name="Holt D."/>
            <person name="Pandey A."/>
            <person name="Papenfuss A.T."/>
            <person name="Fischer K."/>
        </authorList>
    </citation>
    <scope>NUCLEOTIDE SEQUENCE [LARGE SCALE GENOMIC DNA]</scope>
</reference>
<dbReference type="Gene3D" id="1.10.8.100">
    <property type="entry name" value="Ribosomal RNA adenine dimethylase-like, domain 2"/>
    <property type="match status" value="1"/>
</dbReference>
<dbReference type="GO" id="GO:0005524">
    <property type="term" value="F:ATP binding"/>
    <property type="evidence" value="ECO:0007669"/>
    <property type="project" value="UniProtKB-KW"/>
</dbReference>
<feature type="binding site" evidence="22">
    <location>
        <position position="778"/>
    </location>
    <ligand>
        <name>S-adenosyl-L-methionine</name>
        <dbReference type="ChEBI" id="CHEBI:59789"/>
    </ligand>
</feature>
<evidence type="ECO:0000256" key="18">
    <source>
        <dbReference type="ARBA" id="ARBA00029705"/>
    </source>
</evidence>
<keyword evidence="4" id="KW-0698">rRNA processing</keyword>
<evidence type="ECO:0000313" key="25">
    <source>
        <dbReference type="EnsemblMetazoa" id="KAF7491470.1"/>
    </source>
</evidence>
<dbReference type="SUPFAM" id="SSF53335">
    <property type="entry name" value="S-adenosyl-L-methionine-dependent methyltransferases"/>
    <property type="match status" value="1"/>
</dbReference>
<dbReference type="GO" id="GO:0016779">
    <property type="term" value="F:nucleotidyltransferase activity"/>
    <property type="evidence" value="ECO:0007669"/>
    <property type="project" value="UniProtKB-KW"/>
</dbReference>
<dbReference type="NCBIfam" id="TIGR00755">
    <property type="entry name" value="ksgA"/>
    <property type="match status" value="1"/>
</dbReference>
<keyword evidence="16" id="KW-0496">Mitochondrion</keyword>
<keyword evidence="7 22" id="KW-0949">S-adenosyl-L-methionine</keyword>
<dbReference type="GO" id="GO:0046872">
    <property type="term" value="F:metal ion binding"/>
    <property type="evidence" value="ECO:0007669"/>
    <property type="project" value="UniProtKB-KW"/>
</dbReference>
<dbReference type="InterPro" id="IPR001737">
    <property type="entry name" value="KsgA/Erm"/>
</dbReference>
<feature type="binding site" evidence="22">
    <location>
        <position position="808"/>
    </location>
    <ligand>
        <name>S-adenosyl-L-methionine</name>
        <dbReference type="ChEBI" id="CHEBI:59789"/>
    </ligand>
</feature>
<reference evidence="24" key="2">
    <citation type="submission" date="2020-01" db="EMBL/GenBank/DDBJ databases">
        <authorList>
            <person name="Korhonen P.K.K."/>
            <person name="Guangxu M.G."/>
            <person name="Wang T.W."/>
            <person name="Stroehlein A.J.S."/>
            <person name="Young N.D."/>
            <person name="Ang C.-S.A."/>
            <person name="Fernando D.W.F."/>
            <person name="Lu H.L."/>
            <person name="Taylor S.T."/>
            <person name="Ehtesham M.E.M."/>
            <person name="Najaraj S.H.N."/>
            <person name="Harsha G.H.G."/>
            <person name="Madugundu A.M."/>
            <person name="Renuse S.R."/>
            <person name="Holt D.H."/>
            <person name="Pandey A.P."/>
            <person name="Papenfuss A.P."/>
            <person name="Gasser R.B.G."/>
            <person name="Fischer K.F."/>
        </authorList>
    </citation>
    <scope>NUCLEOTIDE SEQUENCE</scope>
    <source>
        <strain evidence="24">SSS_KF_BRIS2020</strain>
    </source>
</reference>
<dbReference type="InterPro" id="IPR011530">
    <property type="entry name" value="rRNA_adenine_dimethylase"/>
</dbReference>
<evidence type="ECO:0000256" key="16">
    <source>
        <dbReference type="ARBA" id="ARBA00023128"/>
    </source>
</evidence>
<dbReference type="NCBIfam" id="NF000658">
    <property type="entry name" value="PRK00029.1"/>
    <property type="match status" value="1"/>
</dbReference>
<sequence length="1015" mass="117286">MFRSIRSLRFNLSRLSSETMSNYIDRDGGGYGKSLINLNFDNQVLKNLPIDPIEDNSCRCVADACFSRVKPTPVLNPRLVCYSKSALALIDISHEAIDGNDFLIQCFSGNEILPGSETAAHCYCGHQFGVFAGQLGDGAAIYLGEIINQNQERWELQLKGAGLTPYSRSADGRKVLRSSLREFLCCEAMFHLGIPTTRSGSCIISDTKVERDQFYDGNPKLEPCAVITRLAPTFLRFGSFEIVKPFDNESERAGPSSGNEKIIQTMVDFTIKFYFPSIQILNVPRSERYRKFFEDIVIKTAKLVAKWQAYGFVHGVLNTDNMSILGLTLDYGPYGFIDRFDRDFIPNTSDTEGRYRYRKQPEICLWNLKKFSEVLAKLLPLNESEKVLNDFYYPTYQSEYIDLMLSKFGIVKKIPKGDHEELMNDEELIEKFLDVLEQTGADYTNSLRNLNILSLSNEENSFSELLNVLLEQSSKLDEMKKLYQQFFSSSFAFSTWWRTQIQNDYSNEDMQFFEKYASYQKLKEMDPKNFEEECRLKWIQWLMYYIDRLKFDIEEFRNDPEKVSEHESNKKKRMNEKNPLYILRNHLVQKAIEKIENDDDFGEARKLLKILENPYEANEDCLQYTLKPNLNDANQCIKNSGMGKEKIIETIRNAAQPGFISTLNQAQPNQISLIPSRLPPLPTVRDLVRIYRLRARRSLSQNFLLKKQFNERIVTASGVKMNDNVLEIGPGPGNITRQILERGPKQLFVLEKDRRFLPMLEMLADATLPGQMRIILGDVLDYKFDNLFPEDLKHDWSQKPPPIKVLGNLPFNVATPMIIKWLQMISERTGLFQMGRIPLTLTFQREVAERMTAPTMGYQRSRISIMCQNYCNVNLKFHISGKNFVPAPKVDVSVVKFVPRIKPKIDVPFKVLEKFVRHLFIHRNKHIKNCLDTLFPKNLEDLNSELFQLAGIESDLQPTMLSIEEIGSLCSVYYQMCQENEGLLEYDHRARKILPLRLKEIHGRILIPSSPMNDN</sequence>
<keyword evidence="14" id="KW-0809">Transit peptide</keyword>
<evidence type="ECO:0000256" key="20">
    <source>
        <dbReference type="ARBA" id="ARBA00031610"/>
    </source>
</evidence>
<evidence type="ECO:0000256" key="10">
    <source>
        <dbReference type="ARBA" id="ARBA00022741"/>
    </source>
</evidence>
<dbReference type="InterPro" id="IPR029063">
    <property type="entry name" value="SAM-dependent_MTases_sf"/>
</dbReference>
<keyword evidence="9" id="KW-0479">Metal-binding</keyword>
<keyword evidence="10" id="KW-0547">Nucleotide-binding</keyword>
<evidence type="ECO:0000256" key="11">
    <source>
        <dbReference type="ARBA" id="ARBA00022840"/>
    </source>
</evidence>
<evidence type="ECO:0000256" key="22">
    <source>
        <dbReference type="PROSITE-ProRule" id="PRU01026"/>
    </source>
</evidence>
<feature type="binding site" evidence="22">
    <location>
        <position position="751"/>
    </location>
    <ligand>
        <name>S-adenosyl-L-methionine</name>
        <dbReference type="ChEBI" id="CHEBI:59789"/>
    </ligand>
</feature>
<accession>A0A834R6K4</accession>
<evidence type="ECO:0000256" key="3">
    <source>
        <dbReference type="ARBA" id="ARBA00009747"/>
    </source>
</evidence>